<dbReference type="Gramene" id="TVU07838">
    <property type="protein sequence ID" value="TVU07838"/>
    <property type="gene ID" value="EJB05_41208"/>
</dbReference>
<proteinExistence type="predicted"/>
<dbReference type="Proteomes" id="UP000324897">
    <property type="component" value="Chromosome 3"/>
</dbReference>
<evidence type="ECO:0000313" key="1">
    <source>
        <dbReference type="EMBL" id="TVU07838.1"/>
    </source>
</evidence>
<keyword evidence="2" id="KW-1185">Reference proteome</keyword>
<name>A0A5J9TA57_9POAL</name>
<sequence>MFRTPFHDSGAAEPWYDPAWTLAGIAAHDEMIVPGFDQDHIWTHPDGAVSSGFGALLWNLALWFLVKEAGKEVVEGEGPIREQSMRLSQLKDPSPEISWAPCVRNVRECGCTDSLEYTINSLRRRAH</sequence>
<protein>
    <submittedName>
        <fullName evidence="1">Uncharacterized protein</fullName>
    </submittedName>
</protein>
<gene>
    <name evidence="1" type="ORF">EJB05_41208</name>
</gene>
<reference evidence="1 2" key="1">
    <citation type="journal article" date="2019" name="Sci. Rep.">
        <title>A high-quality genome of Eragrostis curvula grass provides insights into Poaceae evolution and supports new strategies to enhance forage quality.</title>
        <authorList>
            <person name="Carballo J."/>
            <person name="Santos B.A.C.M."/>
            <person name="Zappacosta D."/>
            <person name="Garbus I."/>
            <person name="Selva J.P."/>
            <person name="Gallo C.A."/>
            <person name="Diaz A."/>
            <person name="Albertini E."/>
            <person name="Caccamo M."/>
            <person name="Echenique V."/>
        </authorList>
    </citation>
    <scope>NUCLEOTIDE SEQUENCE [LARGE SCALE GENOMIC DNA]</scope>
    <source>
        <strain evidence="2">cv. Victoria</strain>
        <tissue evidence="1">Leaf</tissue>
    </source>
</reference>
<dbReference type="OrthoDB" id="693986at2759"/>
<feature type="non-terminal residue" evidence="1">
    <location>
        <position position="1"/>
    </location>
</feature>
<organism evidence="1 2">
    <name type="scientific">Eragrostis curvula</name>
    <name type="common">weeping love grass</name>
    <dbReference type="NCBI Taxonomy" id="38414"/>
    <lineage>
        <taxon>Eukaryota</taxon>
        <taxon>Viridiplantae</taxon>
        <taxon>Streptophyta</taxon>
        <taxon>Embryophyta</taxon>
        <taxon>Tracheophyta</taxon>
        <taxon>Spermatophyta</taxon>
        <taxon>Magnoliopsida</taxon>
        <taxon>Liliopsida</taxon>
        <taxon>Poales</taxon>
        <taxon>Poaceae</taxon>
        <taxon>PACMAD clade</taxon>
        <taxon>Chloridoideae</taxon>
        <taxon>Eragrostideae</taxon>
        <taxon>Eragrostidinae</taxon>
        <taxon>Eragrostis</taxon>
    </lineage>
</organism>
<comment type="caution">
    <text evidence="1">The sequence shown here is derived from an EMBL/GenBank/DDBJ whole genome shotgun (WGS) entry which is preliminary data.</text>
</comment>
<dbReference type="AlphaFoldDB" id="A0A5J9TA57"/>
<accession>A0A5J9TA57</accession>
<evidence type="ECO:0000313" key="2">
    <source>
        <dbReference type="Proteomes" id="UP000324897"/>
    </source>
</evidence>
<dbReference type="EMBL" id="RWGY01000039">
    <property type="protein sequence ID" value="TVU07838.1"/>
    <property type="molecule type" value="Genomic_DNA"/>
</dbReference>